<evidence type="ECO:0000259" key="1">
    <source>
        <dbReference type="Pfam" id="PF05685"/>
    </source>
</evidence>
<evidence type="ECO:0000313" key="2">
    <source>
        <dbReference type="EMBL" id="GGJ11720.1"/>
    </source>
</evidence>
<reference evidence="2" key="1">
    <citation type="journal article" date="2014" name="Int. J. Syst. Evol. Microbiol.">
        <title>Complete genome sequence of Corynebacterium casei LMG S-19264T (=DSM 44701T), isolated from a smear-ripened cheese.</title>
        <authorList>
            <consortium name="US DOE Joint Genome Institute (JGI-PGF)"/>
            <person name="Walter F."/>
            <person name="Albersmeier A."/>
            <person name="Kalinowski J."/>
            <person name="Ruckert C."/>
        </authorList>
    </citation>
    <scope>NUCLEOTIDE SEQUENCE</scope>
    <source>
        <strain evidence="2">JCM 18487</strain>
    </source>
</reference>
<dbReference type="Proteomes" id="UP000637695">
    <property type="component" value="Unassembled WGS sequence"/>
</dbReference>
<feature type="domain" description="Putative restriction endonuclease" evidence="1">
    <location>
        <begin position="6"/>
        <end position="123"/>
    </location>
</feature>
<dbReference type="RefSeq" id="WP_229776822.1">
    <property type="nucleotide sequence ID" value="NZ_BMOY01000039.1"/>
</dbReference>
<dbReference type="Gene3D" id="3.90.1570.10">
    <property type="entry name" value="tt1808, chain A"/>
    <property type="match status" value="1"/>
</dbReference>
<dbReference type="InterPro" id="IPR011335">
    <property type="entry name" value="Restrct_endonuc-II-like"/>
</dbReference>
<accession>A0A917KFK7</accession>
<name>A0A917KFK7_9BACL</name>
<organism evidence="2 3">
    <name type="scientific">Alicyclobacillus cellulosilyticus</name>
    <dbReference type="NCBI Taxonomy" id="1003997"/>
    <lineage>
        <taxon>Bacteria</taxon>
        <taxon>Bacillati</taxon>
        <taxon>Bacillota</taxon>
        <taxon>Bacilli</taxon>
        <taxon>Bacillales</taxon>
        <taxon>Alicyclobacillaceae</taxon>
        <taxon>Alicyclobacillus</taxon>
    </lineage>
</organism>
<sequence length="129" mass="14423">MYLKGKTCEAFIAPYDVYLEGDEGGNYVRPDITVICDPSKLRPYGCVGAPDMVMEVLSPATAYKDKTVKLRAYMAAGVREYGLVDPYNQIVEVYRLADQQLFPTVFSEDDTVPVGVLPELEIRLDEIFA</sequence>
<protein>
    <recommendedName>
        <fullName evidence="1">Putative restriction endonuclease domain-containing protein</fullName>
    </recommendedName>
</protein>
<dbReference type="AlphaFoldDB" id="A0A917KFK7"/>
<proteinExistence type="predicted"/>
<dbReference type="Pfam" id="PF05685">
    <property type="entry name" value="Uma2"/>
    <property type="match status" value="1"/>
</dbReference>
<dbReference type="PANTHER" id="PTHR34107">
    <property type="entry name" value="SLL0198 PROTEIN-RELATED"/>
    <property type="match status" value="1"/>
</dbReference>
<dbReference type="SUPFAM" id="SSF52980">
    <property type="entry name" value="Restriction endonuclease-like"/>
    <property type="match status" value="1"/>
</dbReference>
<dbReference type="InterPro" id="IPR012296">
    <property type="entry name" value="Nuclease_put_TT1808"/>
</dbReference>
<evidence type="ECO:0000313" key="3">
    <source>
        <dbReference type="Proteomes" id="UP000637695"/>
    </source>
</evidence>
<dbReference type="EMBL" id="BMOY01000039">
    <property type="protein sequence ID" value="GGJ11720.1"/>
    <property type="molecule type" value="Genomic_DNA"/>
</dbReference>
<keyword evidence="3" id="KW-1185">Reference proteome</keyword>
<gene>
    <name evidence="2" type="ORF">GCM10010885_21290</name>
</gene>
<dbReference type="PANTHER" id="PTHR34107:SF4">
    <property type="entry name" value="SLL1222 PROTEIN"/>
    <property type="match status" value="1"/>
</dbReference>
<dbReference type="InterPro" id="IPR008538">
    <property type="entry name" value="Uma2"/>
</dbReference>
<comment type="caution">
    <text evidence="2">The sequence shown here is derived from an EMBL/GenBank/DDBJ whole genome shotgun (WGS) entry which is preliminary data.</text>
</comment>
<dbReference type="CDD" id="cd06260">
    <property type="entry name" value="DUF820-like"/>
    <property type="match status" value="1"/>
</dbReference>
<reference evidence="2" key="2">
    <citation type="submission" date="2020-09" db="EMBL/GenBank/DDBJ databases">
        <authorList>
            <person name="Sun Q."/>
            <person name="Ohkuma M."/>
        </authorList>
    </citation>
    <scope>NUCLEOTIDE SEQUENCE</scope>
    <source>
        <strain evidence="2">JCM 18487</strain>
    </source>
</reference>